<gene>
    <name evidence="4" type="ORF">SAC06_07350</name>
</gene>
<dbReference type="EMBL" id="CP138335">
    <property type="protein sequence ID" value="XBW07458.1"/>
    <property type="molecule type" value="Genomic_DNA"/>
</dbReference>
<dbReference type="GO" id="GO:0003697">
    <property type="term" value="F:single-stranded DNA binding"/>
    <property type="evidence" value="ECO:0007669"/>
    <property type="project" value="InterPro"/>
</dbReference>
<dbReference type="Pfam" id="PF00436">
    <property type="entry name" value="SSB"/>
    <property type="match status" value="1"/>
</dbReference>
<accession>A0AAU7V5G3</accession>
<evidence type="ECO:0000256" key="3">
    <source>
        <dbReference type="SAM" id="MobiDB-lite"/>
    </source>
</evidence>
<sequence>MENNRITLTGWLGTDVTLYAEGDDRVPMAQFRMVTPKGRFDDRGSWVEAEGTWYTVKAFGDLALNVNNSLRKGHPVVLVGKYVARGWMAKDGSLATELQIHAFTVGHDLRRGVSSYAKLIRTEPERPSEAEEAGEQGAAVEPESSAEDTGTEEAEGYESGTVPF</sequence>
<dbReference type="GO" id="GO:0006260">
    <property type="term" value="P:DNA replication"/>
    <property type="evidence" value="ECO:0007669"/>
    <property type="project" value="InterPro"/>
</dbReference>
<dbReference type="SUPFAM" id="SSF50249">
    <property type="entry name" value="Nucleic acid-binding proteins"/>
    <property type="match status" value="1"/>
</dbReference>
<dbReference type="AlphaFoldDB" id="A0AAU7V5G3"/>
<feature type="region of interest" description="Disordered" evidence="3">
    <location>
        <begin position="121"/>
        <end position="164"/>
    </location>
</feature>
<organism evidence="4">
    <name type="scientific">Scrofimicrobium appendicitidis</name>
    <dbReference type="NCBI Taxonomy" id="3079930"/>
    <lineage>
        <taxon>Bacteria</taxon>
        <taxon>Bacillati</taxon>
        <taxon>Actinomycetota</taxon>
        <taxon>Actinomycetes</taxon>
        <taxon>Actinomycetales</taxon>
        <taxon>Actinomycetaceae</taxon>
        <taxon>Scrofimicrobium</taxon>
    </lineage>
</organism>
<dbReference type="InterPro" id="IPR012340">
    <property type="entry name" value="NA-bd_OB-fold"/>
</dbReference>
<reference evidence="4" key="1">
    <citation type="submission" date="2023-11" db="EMBL/GenBank/DDBJ databases">
        <title>Scrofimicrobium hongkongense sp. nov., isolated from a patient with peritonitis.</title>
        <authorList>
            <person name="Lao H.Y."/>
            <person name="Wong A.Y.P."/>
            <person name="Ng T.L."/>
            <person name="Wong R.Y.L."/>
            <person name="Yau M.C.Y."/>
            <person name="Lam J.Y.W."/>
            <person name="Siu G.K.H."/>
        </authorList>
    </citation>
    <scope>NUCLEOTIDE SEQUENCE</scope>
    <source>
        <strain evidence="4">R131</strain>
    </source>
</reference>
<dbReference type="PROSITE" id="PS50935">
    <property type="entry name" value="SSB"/>
    <property type="match status" value="1"/>
</dbReference>
<dbReference type="KEGG" id="sapp:SAC06_07350"/>
<dbReference type="InterPro" id="IPR000424">
    <property type="entry name" value="Primosome_PriB/ssb"/>
</dbReference>
<name>A0AAU7V5G3_9ACTO</name>
<keyword evidence="1 2" id="KW-0238">DNA-binding</keyword>
<proteinExistence type="predicted"/>
<feature type="compositionally biased region" description="Acidic residues" evidence="3">
    <location>
        <begin position="144"/>
        <end position="156"/>
    </location>
</feature>
<dbReference type="InterPro" id="IPR011344">
    <property type="entry name" value="ssDNA-bd"/>
</dbReference>
<dbReference type="PIRSF" id="PIRSF002070">
    <property type="entry name" value="SSB"/>
    <property type="match status" value="1"/>
</dbReference>
<evidence type="ECO:0000256" key="1">
    <source>
        <dbReference type="ARBA" id="ARBA00023125"/>
    </source>
</evidence>
<dbReference type="RefSeq" id="WP_350257664.1">
    <property type="nucleotide sequence ID" value="NZ_CP138335.1"/>
</dbReference>
<protein>
    <recommendedName>
        <fullName evidence="2">Single-stranded DNA-binding protein</fullName>
    </recommendedName>
</protein>
<dbReference type="CDD" id="cd04496">
    <property type="entry name" value="SSB_OBF"/>
    <property type="match status" value="1"/>
</dbReference>
<dbReference type="Gene3D" id="2.40.50.140">
    <property type="entry name" value="Nucleic acid-binding proteins"/>
    <property type="match status" value="1"/>
</dbReference>
<evidence type="ECO:0000313" key="4">
    <source>
        <dbReference type="EMBL" id="XBW07458.1"/>
    </source>
</evidence>
<evidence type="ECO:0000256" key="2">
    <source>
        <dbReference type="PIRNR" id="PIRNR002070"/>
    </source>
</evidence>